<dbReference type="PRINTS" id="PR00837">
    <property type="entry name" value="V5TPXLIKE"/>
</dbReference>
<dbReference type="InterPro" id="IPR018244">
    <property type="entry name" value="Allrgn_V5/Tpx1_CS"/>
</dbReference>
<proteinExistence type="predicted"/>
<dbReference type="PRINTS" id="PR00838">
    <property type="entry name" value="V5ALLERGEN"/>
</dbReference>
<protein>
    <recommendedName>
        <fullName evidence="4">SCP domain-containing protein</fullName>
    </recommendedName>
</protein>
<evidence type="ECO:0000256" key="1">
    <source>
        <dbReference type="ARBA" id="ARBA00003143"/>
    </source>
</evidence>
<dbReference type="EMBL" id="JBJXBP010000007">
    <property type="protein sequence ID" value="KAL3819536.1"/>
    <property type="molecule type" value="Genomic_DNA"/>
</dbReference>
<feature type="domain" description="SCP" evidence="4">
    <location>
        <begin position="25"/>
        <end position="163"/>
    </location>
</feature>
<evidence type="ECO:0000256" key="2">
    <source>
        <dbReference type="ARBA" id="ARBA00023265"/>
    </source>
</evidence>
<dbReference type="AlphaFoldDB" id="A0ABD3S522"/>
<comment type="caution">
    <text evidence="5">The sequence shown here is derived from an EMBL/GenBank/DDBJ whole genome shotgun (WGS) entry which is preliminary data.</text>
</comment>
<evidence type="ECO:0000259" key="4">
    <source>
        <dbReference type="SMART" id="SM00198"/>
    </source>
</evidence>
<dbReference type="InterPro" id="IPR035940">
    <property type="entry name" value="CAP_sf"/>
</dbReference>
<dbReference type="CDD" id="cd05381">
    <property type="entry name" value="CAP_PR-1"/>
    <property type="match status" value="2"/>
</dbReference>
<dbReference type="Gene3D" id="3.40.33.10">
    <property type="entry name" value="CAP"/>
    <property type="match status" value="2"/>
</dbReference>
<keyword evidence="6" id="KW-1185">Reference proteome</keyword>
<dbReference type="Proteomes" id="UP001634393">
    <property type="component" value="Unassembled WGS sequence"/>
</dbReference>
<accession>A0ABD3S522</accession>
<dbReference type="PANTHER" id="PTHR10334">
    <property type="entry name" value="CYSTEINE-RICH SECRETORY PROTEIN-RELATED"/>
    <property type="match status" value="1"/>
</dbReference>
<feature type="domain" description="SCP" evidence="4">
    <location>
        <begin position="186"/>
        <end position="322"/>
    </location>
</feature>
<dbReference type="Pfam" id="PF00188">
    <property type="entry name" value="CAP"/>
    <property type="match status" value="2"/>
</dbReference>
<dbReference type="PROSITE" id="PS01010">
    <property type="entry name" value="CRISP_2"/>
    <property type="match status" value="1"/>
</dbReference>
<dbReference type="SUPFAM" id="SSF55797">
    <property type="entry name" value="PR-1-like"/>
    <property type="match status" value="2"/>
</dbReference>
<dbReference type="InterPro" id="IPR002413">
    <property type="entry name" value="V5_allergen-like"/>
</dbReference>
<evidence type="ECO:0000256" key="3">
    <source>
        <dbReference type="SAM" id="SignalP"/>
    </source>
</evidence>
<dbReference type="InterPro" id="IPR014044">
    <property type="entry name" value="CAP_dom"/>
</dbReference>
<comment type="function">
    <text evidence="1">Probably involved in the defense reaction of plants against pathogens.</text>
</comment>
<keyword evidence="2" id="KW-0568">Pathogenesis-related protein</keyword>
<dbReference type="FunFam" id="3.40.33.10:FF:000004">
    <property type="entry name" value="CAP, cysteine-rich secretory protein, antigen 5"/>
    <property type="match status" value="2"/>
</dbReference>
<gene>
    <name evidence="5" type="ORF">ACJIZ3_005441</name>
</gene>
<feature type="signal peptide" evidence="3">
    <location>
        <begin position="1"/>
        <end position="20"/>
    </location>
</feature>
<feature type="chain" id="PRO_5044861358" description="SCP domain-containing protein" evidence="3">
    <location>
        <begin position="21"/>
        <end position="326"/>
    </location>
</feature>
<reference evidence="5 6" key="1">
    <citation type="submission" date="2024-12" db="EMBL/GenBank/DDBJ databases">
        <title>The unique morphological basis and parallel evolutionary history of personate flowers in Penstemon.</title>
        <authorList>
            <person name="Depatie T.H."/>
            <person name="Wessinger C.A."/>
        </authorList>
    </citation>
    <scope>NUCLEOTIDE SEQUENCE [LARGE SCALE GENOMIC DNA]</scope>
    <source>
        <strain evidence="5">WTNN_2</strain>
        <tissue evidence="5">Leaf</tissue>
    </source>
</reference>
<dbReference type="PROSITE" id="PS01009">
    <property type="entry name" value="CRISP_1"/>
    <property type="match status" value="2"/>
</dbReference>
<dbReference type="InterPro" id="IPR001283">
    <property type="entry name" value="CRISP-related"/>
</dbReference>
<evidence type="ECO:0000313" key="6">
    <source>
        <dbReference type="Proteomes" id="UP001634393"/>
    </source>
</evidence>
<keyword evidence="2" id="KW-0611">Plant defense</keyword>
<keyword evidence="3" id="KW-0732">Signal</keyword>
<evidence type="ECO:0000313" key="5">
    <source>
        <dbReference type="EMBL" id="KAL3819536.1"/>
    </source>
</evidence>
<sequence>MKPFYGFILIFIFLLTKIEAAKTQSEAQQFMRIQNAARSALQLPPLVWDPKLARYAAWYANQRRGDCELVHSNGPYGENIFWGGGSGWTPAQAAADWVSERRGYNYLSNSCSYGEDCGHYTQIVWRGTRRIGCARVDCYEVTLTTILNNHLAAAHPPPTTTTATQTIPNNTTIYRISKQLCWNCMQESIQFLFYHNLVRANKLEVPLIWDSQLADYAKWWARQRQSDCQLIHSFPEGEFKLGENIYWGSGGAWGPVDAVSAWAGEEKYYSYNSNSCVEGEMCGHYTQIVWRSTRRIGCARVVCDSGDVFMTCNYYPPGNYIGERPY</sequence>
<name>A0ABD3S522_9LAMI</name>
<dbReference type="SMART" id="SM00198">
    <property type="entry name" value="SCP"/>
    <property type="match status" value="2"/>
</dbReference>
<organism evidence="5 6">
    <name type="scientific">Penstemon smallii</name>
    <dbReference type="NCBI Taxonomy" id="265156"/>
    <lineage>
        <taxon>Eukaryota</taxon>
        <taxon>Viridiplantae</taxon>
        <taxon>Streptophyta</taxon>
        <taxon>Embryophyta</taxon>
        <taxon>Tracheophyta</taxon>
        <taxon>Spermatophyta</taxon>
        <taxon>Magnoliopsida</taxon>
        <taxon>eudicotyledons</taxon>
        <taxon>Gunneridae</taxon>
        <taxon>Pentapetalae</taxon>
        <taxon>asterids</taxon>
        <taxon>lamiids</taxon>
        <taxon>Lamiales</taxon>
        <taxon>Plantaginaceae</taxon>
        <taxon>Cheloneae</taxon>
        <taxon>Penstemon</taxon>
    </lineage>
</organism>